<sequence length="400" mass="45068">MTLNSHALSSSAKFVSNYDTTVHLPPVISASSSRPSRDEDVFTFPILDAIKFKLDEEIDYEALMKLFEIRSLPTAKMTRPPMFGSLKSSELKAVCKDLESPGSEMYKHVFEQITDAGIPIRGPHAVWNYSCTKQKEGVEYFERLHKSFCEEDFVVIESERKIGFICDELEEGEIASDEEQAEESQAGPESFHETSKKEPSTYTTARDILTETLLNIQRDDSNSESGTSLGNRLLNSSNSSTNSSSSALSSGKSSGGRSASLLKASPEILPENKQNLERNVTNRRPIVPLKKIAHGIKRVQPILSLKPWSDPILKIHSGKHYKPNVQIQESNQSHYQQLTQDKFSTRWNHQTMRLFPLSSESTRVGKRRRKKSELGYEFFAKPPSKRAFYSSDLESDSGKF</sequence>
<reference evidence="2" key="1">
    <citation type="submission" date="2022-06" db="EMBL/GenBank/DDBJ databases">
        <authorList>
            <consortium name="SYNGENTA / RWTH Aachen University"/>
        </authorList>
    </citation>
    <scope>NUCLEOTIDE SEQUENCE</scope>
</reference>
<name>A0AAV0BR06_PHAPC</name>
<feature type="region of interest" description="Disordered" evidence="1">
    <location>
        <begin position="173"/>
        <end position="275"/>
    </location>
</feature>
<feature type="compositionally biased region" description="Basic and acidic residues" evidence="1">
    <location>
        <begin position="190"/>
        <end position="199"/>
    </location>
</feature>
<dbReference type="EMBL" id="CALTRL010006009">
    <property type="protein sequence ID" value="CAH7688767.1"/>
    <property type="molecule type" value="Genomic_DNA"/>
</dbReference>
<protein>
    <submittedName>
        <fullName evidence="2">Expressed protein</fullName>
    </submittedName>
</protein>
<dbReference type="AlphaFoldDB" id="A0AAV0BR06"/>
<dbReference type="Proteomes" id="UP001153365">
    <property type="component" value="Unassembled WGS sequence"/>
</dbReference>
<gene>
    <name evidence="2" type="ORF">PPACK8108_LOCUS23779</name>
</gene>
<evidence type="ECO:0000256" key="1">
    <source>
        <dbReference type="SAM" id="MobiDB-lite"/>
    </source>
</evidence>
<keyword evidence="3" id="KW-1185">Reference proteome</keyword>
<feature type="compositionally biased region" description="Acidic residues" evidence="1">
    <location>
        <begin position="173"/>
        <end position="182"/>
    </location>
</feature>
<proteinExistence type="predicted"/>
<accession>A0AAV0BR06</accession>
<organism evidence="2 3">
    <name type="scientific">Phakopsora pachyrhizi</name>
    <name type="common">Asian soybean rust disease fungus</name>
    <dbReference type="NCBI Taxonomy" id="170000"/>
    <lineage>
        <taxon>Eukaryota</taxon>
        <taxon>Fungi</taxon>
        <taxon>Dikarya</taxon>
        <taxon>Basidiomycota</taxon>
        <taxon>Pucciniomycotina</taxon>
        <taxon>Pucciniomycetes</taxon>
        <taxon>Pucciniales</taxon>
        <taxon>Phakopsoraceae</taxon>
        <taxon>Phakopsora</taxon>
    </lineage>
</organism>
<evidence type="ECO:0000313" key="3">
    <source>
        <dbReference type="Proteomes" id="UP001153365"/>
    </source>
</evidence>
<evidence type="ECO:0000313" key="2">
    <source>
        <dbReference type="EMBL" id="CAH7688767.1"/>
    </source>
</evidence>
<feature type="compositionally biased region" description="Low complexity" evidence="1">
    <location>
        <begin position="225"/>
        <end position="265"/>
    </location>
</feature>
<comment type="caution">
    <text evidence="2">The sequence shown here is derived from an EMBL/GenBank/DDBJ whole genome shotgun (WGS) entry which is preliminary data.</text>
</comment>